<dbReference type="AlphaFoldDB" id="A0A7W4W268"/>
<evidence type="ECO:0000256" key="3">
    <source>
        <dbReference type="ARBA" id="ARBA00022729"/>
    </source>
</evidence>
<keyword evidence="6" id="KW-0175">Coiled coil</keyword>
<keyword evidence="4 7" id="KW-1133">Transmembrane helix</keyword>
<protein>
    <submittedName>
        <fullName evidence="10">SH3 domain protein</fullName>
    </submittedName>
</protein>
<comment type="caution">
    <text evidence="10">The sequence shown here is derived from an EMBL/GenBank/DDBJ whole genome shotgun (WGS) entry which is preliminary data.</text>
</comment>
<dbReference type="Pfam" id="PF08239">
    <property type="entry name" value="SH3_3"/>
    <property type="match status" value="1"/>
</dbReference>
<dbReference type="Gene3D" id="2.30.30.40">
    <property type="entry name" value="SH3 Domains"/>
    <property type="match status" value="1"/>
</dbReference>
<keyword evidence="3 8" id="KW-0732">Signal</keyword>
<evidence type="ECO:0000256" key="1">
    <source>
        <dbReference type="ARBA" id="ARBA00004167"/>
    </source>
</evidence>
<feature type="transmembrane region" description="Helical" evidence="7">
    <location>
        <begin position="198"/>
        <end position="216"/>
    </location>
</feature>
<keyword evidence="2 7" id="KW-0812">Transmembrane</keyword>
<comment type="subcellular location">
    <subcellularLocation>
        <location evidence="1">Membrane</location>
        <topology evidence="1">Single-pass membrane protein</topology>
    </subcellularLocation>
</comment>
<evidence type="ECO:0000256" key="7">
    <source>
        <dbReference type="SAM" id="Phobius"/>
    </source>
</evidence>
<dbReference type="Proteomes" id="UP000537130">
    <property type="component" value="Unassembled WGS sequence"/>
</dbReference>
<evidence type="ECO:0000259" key="9">
    <source>
        <dbReference type="Pfam" id="PF08239"/>
    </source>
</evidence>
<evidence type="ECO:0000313" key="10">
    <source>
        <dbReference type="EMBL" id="MBB3046075.1"/>
    </source>
</evidence>
<dbReference type="GO" id="GO:0016020">
    <property type="term" value="C:membrane"/>
    <property type="evidence" value="ECO:0007669"/>
    <property type="project" value="UniProtKB-SubCell"/>
</dbReference>
<keyword evidence="11" id="KW-1185">Reference proteome</keyword>
<evidence type="ECO:0000256" key="2">
    <source>
        <dbReference type="ARBA" id="ARBA00022692"/>
    </source>
</evidence>
<evidence type="ECO:0000256" key="8">
    <source>
        <dbReference type="SAM" id="SignalP"/>
    </source>
</evidence>
<dbReference type="InterPro" id="IPR003646">
    <property type="entry name" value="SH3-like_bac-type"/>
</dbReference>
<evidence type="ECO:0000313" key="11">
    <source>
        <dbReference type="Proteomes" id="UP000537130"/>
    </source>
</evidence>
<dbReference type="NCBIfam" id="TIGR04211">
    <property type="entry name" value="SH3_and_anchor"/>
    <property type="match status" value="1"/>
</dbReference>
<accession>A0A7W4W268</accession>
<reference evidence="10 11" key="1">
    <citation type="submission" date="2020-08" db="EMBL/GenBank/DDBJ databases">
        <title>Genomic Encyclopedia of Type Strains, Phase III (KMG-III): the genomes of soil and plant-associated and newly described type strains.</title>
        <authorList>
            <person name="Whitman W."/>
        </authorList>
    </citation>
    <scope>NUCLEOTIDE SEQUENCE [LARGE SCALE GENOMIC DNA]</scope>
    <source>
        <strain evidence="10 11">CECT 8654</strain>
    </source>
</reference>
<name>A0A7W4W268_9GAMM</name>
<evidence type="ECO:0000256" key="5">
    <source>
        <dbReference type="ARBA" id="ARBA00023136"/>
    </source>
</evidence>
<dbReference type="InterPro" id="IPR016476">
    <property type="entry name" value="SH3_dom_pro"/>
</dbReference>
<evidence type="ECO:0000256" key="6">
    <source>
        <dbReference type="SAM" id="Coils"/>
    </source>
</evidence>
<gene>
    <name evidence="10" type="ORF">FHR99_000311</name>
</gene>
<feature type="domain" description="SH3b" evidence="9">
    <location>
        <begin position="38"/>
        <end position="91"/>
    </location>
</feature>
<feature type="signal peptide" evidence="8">
    <location>
        <begin position="1"/>
        <end position="25"/>
    </location>
</feature>
<sequence length="228" mass="25414">MNKLVASIFIAALLGSAGFTSPALAQNDVRYITDRLYVPLRSGKSASHRILHKGLPSGTAVSVLETDDESGYSLIRTRRGLEGWILSRYLDRDPVAEIKLAEATARVKSLEEENSKLKRAFSNAAGASKEAKSTVSELEAENVRLTEELEEIKRISANAIRMEREYQALSEAHQMVKDKVDVLETENSRLRENHENEAFLNGAFAVILGVLVAIVLPRLRPRKRSEWI</sequence>
<organism evidence="10 11">
    <name type="scientific">Litorivivens lipolytica</name>
    <dbReference type="NCBI Taxonomy" id="1524264"/>
    <lineage>
        <taxon>Bacteria</taxon>
        <taxon>Pseudomonadati</taxon>
        <taxon>Pseudomonadota</taxon>
        <taxon>Gammaproteobacteria</taxon>
        <taxon>Litorivivens</taxon>
    </lineage>
</organism>
<feature type="coiled-coil region" evidence="6">
    <location>
        <begin position="100"/>
        <end position="193"/>
    </location>
</feature>
<keyword evidence="5 7" id="KW-0472">Membrane</keyword>
<dbReference type="EMBL" id="JACHWY010000001">
    <property type="protein sequence ID" value="MBB3046075.1"/>
    <property type="molecule type" value="Genomic_DNA"/>
</dbReference>
<evidence type="ECO:0000256" key="4">
    <source>
        <dbReference type="ARBA" id="ARBA00022989"/>
    </source>
</evidence>
<feature type="chain" id="PRO_5031411577" evidence="8">
    <location>
        <begin position="26"/>
        <end position="228"/>
    </location>
</feature>
<proteinExistence type="predicted"/>
<dbReference type="RefSeq" id="WP_183408784.1">
    <property type="nucleotide sequence ID" value="NZ_JACHWY010000001.1"/>
</dbReference>